<gene>
    <name evidence="2" type="ORF">UFOPK1508_00179</name>
    <name evidence="3" type="ORF">UFOPK1599_00865</name>
    <name evidence="4" type="ORF">UFOPK1894_00366</name>
    <name evidence="5" type="ORF">UFOPK2715_00431</name>
    <name evidence="6" type="ORF">UFOPK3883_00012</name>
    <name evidence="7" type="ORF">UFOPK4125_00567</name>
</gene>
<dbReference type="Pfam" id="PF00581">
    <property type="entry name" value="Rhodanese"/>
    <property type="match status" value="1"/>
</dbReference>
<dbReference type="EMBL" id="CAEZSW010000009">
    <property type="protein sequence ID" value="CAB4547762.1"/>
    <property type="molecule type" value="Genomic_DNA"/>
</dbReference>
<dbReference type="EMBL" id="CAEZVA010000017">
    <property type="protein sequence ID" value="CAB4611868.1"/>
    <property type="molecule type" value="Genomic_DNA"/>
</dbReference>
<dbReference type="InterPro" id="IPR036873">
    <property type="entry name" value="Rhodanese-like_dom_sf"/>
</dbReference>
<organism evidence="2">
    <name type="scientific">freshwater metagenome</name>
    <dbReference type="NCBI Taxonomy" id="449393"/>
    <lineage>
        <taxon>unclassified sequences</taxon>
        <taxon>metagenomes</taxon>
        <taxon>ecological metagenomes</taxon>
    </lineage>
</organism>
<dbReference type="SMART" id="SM00450">
    <property type="entry name" value="RHOD"/>
    <property type="match status" value="1"/>
</dbReference>
<dbReference type="AlphaFoldDB" id="A0A6J6C8U9"/>
<evidence type="ECO:0000313" key="2">
    <source>
        <dbReference type="EMBL" id="CAB4547762.1"/>
    </source>
</evidence>
<dbReference type="EMBL" id="CAEZYN010000026">
    <property type="protein sequence ID" value="CAB4720955.1"/>
    <property type="molecule type" value="Genomic_DNA"/>
</dbReference>
<sequence length="104" mass="11787">MIDLDATAFAEIITKPDVILLDVRTSAEYLESHIPGSLNIDFYGEYFLPDLAALDRSKSYAIYCRSGKRSNDSCQIMKELGFDDLYNLRGGIIEWVESNQQVTQ</sequence>
<dbReference type="EMBL" id="CAFBPR010000089">
    <property type="protein sequence ID" value="CAB5023087.1"/>
    <property type="molecule type" value="Genomic_DNA"/>
</dbReference>
<protein>
    <submittedName>
        <fullName evidence="2">Unannotated protein</fullName>
    </submittedName>
</protein>
<dbReference type="PANTHER" id="PTHR43031">
    <property type="entry name" value="FAD-DEPENDENT OXIDOREDUCTASE"/>
    <property type="match status" value="1"/>
</dbReference>
<name>A0A6J6C8U9_9ZZZZ</name>
<evidence type="ECO:0000313" key="7">
    <source>
        <dbReference type="EMBL" id="CAB5023087.1"/>
    </source>
</evidence>
<dbReference type="InterPro" id="IPR001763">
    <property type="entry name" value="Rhodanese-like_dom"/>
</dbReference>
<accession>A0A6J6C8U9</accession>
<dbReference type="Gene3D" id="3.40.250.10">
    <property type="entry name" value="Rhodanese-like domain"/>
    <property type="match status" value="1"/>
</dbReference>
<evidence type="ECO:0000259" key="1">
    <source>
        <dbReference type="PROSITE" id="PS50206"/>
    </source>
</evidence>
<dbReference type="PROSITE" id="PS50206">
    <property type="entry name" value="RHODANESE_3"/>
    <property type="match status" value="1"/>
</dbReference>
<dbReference type="EMBL" id="CAFBNV010000001">
    <property type="protein sequence ID" value="CAB4957031.1"/>
    <property type="molecule type" value="Genomic_DNA"/>
</dbReference>
<evidence type="ECO:0000313" key="6">
    <source>
        <dbReference type="EMBL" id="CAB4957031.1"/>
    </source>
</evidence>
<dbReference type="PANTHER" id="PTHR43031:SF1">
    <property type="entry name" value="PYRIDINE NUCLEOTIDE-DISULPHIDE OXIDOREDUCTASE"/>
    <property type="match status" value="1"/>
</dbReference>
<dbReference type="CDD" id="cd00158">
    <property type="entry name" value="RHOD"/>
    <property type="match status" value="1"/>
</dbReference>
<dbReference type="SUPFAM" id="SSF52821">
    <property type="entry name" value="Rhodanese/Cell cycle control phosphatase"/>
    <property type="match status" value="1"/>
</dbReference>
<evidence type="ECO:0000313" key="5">
    <source>
        <dbReference type="EMBL" id="CAB4720955.1"/>
    </source>
</evidence>
<dbReference type="EMBL" id="CAEZTE010000051">
    <property type="protein sequence ID" value="CAB4566492.1"/>
    <property type="molecule type" value="Genomic_DNA"/>
</dbReference>
<evidence type="ECO:0000313" key="4">
    <source>
        <dbReference type="EMBL" id="CAB4611868.1"/>
    </source>
</evidence>
<feature type="domain" description="Rhodanese" evidence="1">
    <location>
        <begin position="14"/>
        <end position="104"/>
    </location>
</feature>
<reference evidence="2" key="1">
    <citation type="submission" date="2020-05" db="EMBL/GenBank/DDBJ databases">
        <authorList>
            <person name="Chiriac C."/>
            <person name="Salcher M."/>
            <person name="Ghai R."/>
            <person name="Kavagutti S V."/>
        </authorList>
    </citation>
    <scope>NUCLEOTIDE SEQUENCE</scope>
</reference>
<proteinExistence type="predicted"/>
<evidence type="ECO:0000313" key="3">
    <source>
        <dbReference type="EMBL" id="CAB4566492.1"/>
    </source>
</evidence>
<dbReference type="InterPro" id="IPR050229">
    <property type="entry name" value="GlpE_sulfurtransferase"/>
</dbReference>